<dbReference type="KEGG" id="plue:EWM63_05750"/>
<keyword evidence="9" id="KW-1185">Reference proteome</keyword>
<evidence type="ECO:0000256" key="2">
    <source>
        <dbReference type="ARBA" id="ARBA00005182"/>
    </source>
</evidence>
<accession>A0A4P6KUN1</accession>
<dbReference type="GO" id="GO:0042121">
    <property type="term" value="P:alginic acid biosynthetic process"/>
    <property type="evidence" value="ECO:0007669"/>
    <property type="project" value="UniProtKB-UniPathway"/>
</dbReference>
<dbReference type="AlphaFoldDB" id="A0A4P6KUN1"/>
<evidence type="ECO:0000313" key="9">
    <source>
        <dbReference type="Proteomes" id="UP000290637"/>
    </source>
</evidence>
<organism evidence="8 9">
    <name type="scientific">Pseudoduganella lutea</name>
    <dbReference type="NCBI Taxonomy" id="321985"/>
    <lineage>
        <taxon>Bacteria</taxon>
        <taxon>Pseudomonadati</taxon>
        <taxon>Pseudomonadota</taxon>
        <taxon>Betaproteobacteria</taxon>
        <taxon>Burkholderiales</taxon>
        <taxon>Oxalobacteraceae</taxon>
        <taxon>Telluria group</taxon>
        <taxon>Pseudoduganella</taxon>
    </lineage>
</organism>
<keyword evidence="3" id="KW-0808">Transferase</keyword>
<dbReference type="OrthoDB" id="8702087at2"/>
<dbReference type="EMBL" id="CP035913">
    <property type="protein sequence ID" value="QBE62537.1"/>
    <property type="molecule type" value="Genomic_DNA"/>
</dbReference>
<keyword evidence="5" id="KW-0574">Periplasm</keyword>
<comment type="subcellular location">
    <subcellularLocation>
        <location evidence="1">Periplasm</location>
    </subcellularLocation>
</comment>
<evidence type="ECO:0000256" key="4">
    <source>
        <dbReference type="ARBA" id="ARBA00022729"/>
    </source>
</evidence>
<evidence type="ECO:0000256" key="3">
    <source>
        <dbReference type="ARBA" id="ARBA00022679"/>
    </source>
</evidence>
<name>A0A4P6KUN1_9BURK</name>
<dbReference type="Proteomes" id="UP000290637">
    <property type="component" value="Chromosome"/>
</dbReference>
<dbReference type="Gene3D" id="3.40.50.1110">
    <property type="entry name" value="SGNH hydrolase"/>
    <property type="match status" value="1"/>
</dbReference>
<evidence type="ECO:0000256" key="6">
    <source>
        <dbReference type="ARBA" id="ARBA00022841"/>
    </source>
</evidence>
<dbReference type="Pfam" id="PF16822">
    <property type="entry name" value="ALGX"/>
    <property type="match status" value="1"/>
</dbReference>
<evidence type="ECO:0000256" key="5">
    <source>
        <dbReference type="ARBA" id="ARBA00022764"/>
    </source>
</evidence>
<sequence length="345" mass="38819">MFPNSFTLISDHMRFIFSALVGMLLALLGMEGVLRCLPVNSGIRMANTTPELPFARYVPRQPFQYSFGWAMDNARSGVTNAVGIVNSRDPADGANALVIGDSYIEAFMVHYPETVQGRLDAALGKVYSVGMSGNGLADSLAIAQYYVPRIHPKTVVMFVEPFDLSLIDQKTGRGHSHFVFEPDGVSLEQMSYVEPGSKRIVLRSSLLLYTYYNLKLQEFRIGAPKAGAAQQVDPLRVKRRDAALGYYLAQLQALQRAHGTRFVFLVDGDRGALYSPKTRRNWQHDDRAILLRALKAHDFAVTDMQPVFEQHWRNYHERMDFLPTDGHWNKVGHKLAADALLEQLR</sequence>
<evidence type="ECO:0000259" key="7">
    <source>
        <dbReference type="Pfam" id="PF16822"/>
    </source>
</evidence>
<dbReference type="GO" id="GO:0016740">
    <property type="term" value="F:transferase activity"/>
    <property type="evidence" value="ECO:0007669"/>
    <property type="project" value="UniProtKB-KW"/>
</dbReference>
<dbReference type="GO" id="GO:0016788">
    <property type="term" value="F:hydrolase activity, acting on ester bonds"/>
    <property type="evidence" value="ECO:0007669"/>
    <property type="project" value="UniProtKB-ARBA"/>
</dbReference>
<dbReference type="InterPro" id="IPR031811">
    <property type="entry name" value="ALGX/ALGJ_SGNH-like"/>
</dbReference>
<protein>
    <recommendedName>
        <fullName evidence="7">AlgX/AlgJ SGNH hydrolase-like domain-containing protein</fullName>
    </recommendedName>
</protein>
<keyword evidence="6" id="KW-0016">Alginate biosynthesis</keyword>
<dbReference type="GO" id="GO:0042597">
    <property type="term" value="C:periplasmic space"/>
    <property type="evidence" value="ECO:0007669"/>
    <property type="project" value="UniProtKB-SubCell"/>
</dbReference>
<evidence type="ECO:0000313" key="8">
    <source>
        <dbReference type="EMBL" id="QBE62537.1"/>
    </source>
</evidence>
<reference evidence="8 9" key="1">
    <citation type="submission" date="2019-02" db="EMBL/GenBank/DDBJ databases">
        <title>Draft Genome Sequences of Six Type Strains of the Genus Massilia.</title>
        <authorList>
            <person name="Miess H."/>
            <person name="Frediansyhah A."/>
            <person name="Gross H."/>
        </authorList>
    </citation>
    <scope>NUCLEOTIDE SEQUENCE [LARGE SCALE GENOMIC DNA]</scope>
    <source>
        <strain evidence="8 9">DSM 17473</strain>
    </source>
</reference>
<dbReference type="SUPFAM" id="SSF52266">
    <property type="entry name" value="SGNH hydrolase"/>
    <property type="match status" value="1"/>
</dbReference>
<dbReference type="UniPathway" id="UPA00286"/>
<comment type="pathway">
    <text evidence="2">Glycan biosynthesis; alginate biosynthesis.</text>
</comment>
<feature type="domain" description="AlgX/AlgJ SGNH hydrolase-like" evidence="7">
    <location>
        <begin position="246"/>
        <end position="344"/>
    </location>
</feature>
<gene>
    <name evidence="8" type="ORF">EWM63_05750</name>
</gene>
<dbReference type="InterPro" id="IPR036514">
    <property type="entry name" value="SGNH_hydro_sf"/>
</dbReference>
<keyword evidence="4" id="KW-0732">Signal</keyword>
<proteinExistence type="predicted"/>
<evidence type="ECO:0000256" key="1">
    <source>
        <dbReference type="ARBA" id="ARBA00004418"/>
    </source>
</evidence>